<keyword evidence="3" id="KW-1185">Reference proteome</keyword>
<organism evidence="2 3">
    <name type="scientific">Ceratodon purpureus</name>
    <name type="common">Fire moss</name>
    <name type="synonym">Dicranum purpureum</name>
    <dbReference type="NCBI Taxonomy" id="3225"/>
    <lineage>
        <taxon>Eukaryota</taxon>
        <taxon>Viridiplantae</taxon>
        <taxon>Streptophyta</taxon>
        <taxon>Embryophyta</taxon>
        <taxon>Bryophyta</taxon>
        <taxon>Bryophytina</taxon>
        <taxon>Bryopsida</taxon>
        <taxon>Dicranidae</taxon>
        <taxon>Pseudoditrichales</taxon>
        <taxon>Ditrichaceae</taxon>
        <taxon>Ceratodon</taxon>
    </lineage>
</organism>
<dbReference type="AlphaFoldDB" id="A0A8T0G918"/>
<dbReference type="EMBL" id="CM026433">
    <property type="protein sequence ID" value="KAG0555581.1"/>
    <property type="molecule type" value="Genomic_DNA"/>
</dbReference>
<feature type="chain" id="PRO_5035859848" evidence="1">
    <location>
        <begin position="18"/>
        <end position="201"/>
    </location>
</feature>
<proteinExistence type="predicted"/>
<evidence type="ECO:0000256" key="1">
    <source>
        <dbReference type="SAM" id="SignalP"/>
    </source>
</evidence>
<evidence type="ECO:0000313" key="3">
    <source>
        <dbReference type="Proteomes" id="UP000822688"/>
    </source>
</evidence>
<keyword evidence="1" id="KW-0732">Signal</keyword>
<comment type="caution">
    <text evidence="2">The sequence shown here is derived from an EMBL/GenBank/DDBJ whole genome shotgun (WGS) entry which is preliminary data.</text>
</comment>
<accession>A0A8T0G918</accession>
<gene>
    <name evidence="2" type="ORF">KC19_12G179700</name>
</gene>
<name>A0A8T0G918_CERPU</name>
<protein>
    <submittedName>
        <fullName evidence="2">Uncharacterized protein</fullName>
    </submittedName>
</protein>
<feature type="signal peptide" evidence="1">
    <location>
        <begin position="1"/>
        <end position="17"/>
    </location>
</feature>
<sequence length="201" mass="22721">MRHLLLNPLTLIMTASGMEHQIVENLVNQAAEHRIQKNSNRNAHSLVPVGSSVVALRLLPPELAELAAHDGAPLHARHHYLEPVEVRHRRPPGAHRQLLPPRAARPLLLHLRVLVRLPQHLLGRRARQLRDGDVRQRQPLEVDLRPHHVGRVHERAVLVDDVHNHHQLAVVGPVVHERHPSNLNEATEHHGGSRAMVVQEL</sequence>
<evidence type="ECO:0000313" key="2">
    <source>
        <dbReference type="EMBL" id="KAG0555581.1"/>
    </source>
</evidence>
<reference evidence="2" key="1">
    <citation type="submission" date="2020-06" db="EMBL/GenBank/DDBJ databases">
        <title>WGS assembly of Ceratodon purpureus strain R40.</title>
        <authorList>
            <person name="Carey S.B."/>
            <person name="Jenkins J."/>
            <person name="Shu S."/>
            <person name="Lovell J.T."/>
            <person name="Sreedasyam A."/>
            <person name="Maumus F."/>
            <person name="Tiley G.P."/>
            <person name="Fernandez-Pozo N."/>
            <person name="Barry K."/>
            <person name="Chen C."/>
            <person name="Wang M."/>
            <person name="Lipzen A."/>
            <person name="Daum C."/>
            <person name="Saski C.A."/>
            <person name="Payton A.C."/>
            <person name="Mcbreen J.C."/>
            <person name="Conrad R.E."/>
            <person name="Kollar L.M."/>
            <person name="Olsson S."/>
            <person name="Huttunen S."/>
            <person name="Landis J.B."/>
            <person name="Wickett N.J."/>
            <person name="Johnson M.G."/>
            <person name="Rensing S.A."/>
            <person name="Grimwood J."/>
            <person name="Schmutz J."/>
            <person name="Mcdaniel S.F."/>
        </authorList>
    </citation>
    <scope>NUCLEOTIDE SEQUENCE</scope>
    <source>
        <strain evidence="2">R40</strain>
    </source>
</reference>
<dbReference type="Proteomes" id="UP000822688">
    <property type="component" value="Chromosome 12"/>
</dbReference>